<reference evidence="3 4" key="1">
    <citation type="submission" date="2018-10" db="EMBL/GenBank/DDBJ databases">
        <title>Complete Genome Sequence and Transcriptomic Profiles of a Marine Bacterium, Pseudoalteromonas agarivorans Hao 2018.</title>
        <authorList>
            <person name="Hao L."/>
        </authorList>
    </citation>
    <scope>NUCLEOTIDE SEQUENCE [LARGE SCALE GENOMIC DNA]</scope>
    <source>
        <strain evidence="3 4">Hao 2018</strain>
    </source>
</reference>
<dbReference type="Gene3D" id="1.10.260.40">
    <property type="entry name" value="lambda repressor-like DNA-binding domains"/>
    <property type="match status" value="1"/>
</dbReference>
<evidence type="ECO:0000259" key="2">
    <source>
        <dbReference type="Pfam" id="PF13464"/>
    </source>
</evidence>
<proteinExistence type="predicted"/>
<dbReference type="Pfam" id="PF13413">
    <property type="entry name" value="HTH_25"/>
    <property type="match status" value="1"/>
</dbReference>
<dbReference type="RefSeq" id="WP_121638270.1">
    <property type="nucleotide sequence ID" value="NZ_CP033066.1"/>
</dbReference>
<dbReference type="InterPro" id="IPR050400">
    <property type="entry name" value="Bact_Cytoskel_RodZ"/>
</dbReference>
<dbReference type="GO" id="GO:0003677">
    <property type="term" value="F:DNA binding"/>
    <property type="evidence" value="ECO:0007669"/>
    <property type="project" value="InterPro"/>
</dbReference>
<protein>
    <submittedName>
        <fullName evidence="3">DUF4115 domain-containing protein</fullName>
    </submittedName>
</protein>
<dbReference type="AlphaFoldDB" id="A0AAD0U1P2"/>
<keyword evidence="1" id="KW-0812">Transmembrane</keyword>
<keyword evidence="1" id="KW-0472">Membrane</keyword>
<sequence length="303" mass="33087">MTEETTQQSDEPSVGQLLKAHREQANVSLESLTGPLKLSISQLQRLESDQYQTLGPITFVKGYIKNYCRELHVDSAPILAKLPAPPEPTKPANMQSFSRRTEKEAHDSRLMLVSYIILAIVIGSSALWFWQNATPIDEQTSTINIENSILDNQQNNNALNNNALNNESENTSQMPATQAVERTPAVMPLSAEQVPLSEAVNATAPIAASTQTATNEPDTQSNTSTINMVFNDESWVEIHDGEGERIAFGVKKAGYKMAVSGTPPFSVVLGKHDVVSVSLNGEPVDISGYPKNRLAKFKLPLAE</sequence>
<dbReference type="PANTHER" id="PTHR34475">
    <property type="match status" value="1"/>
</dbReference>
<name>A0AAD0U1P2_9GAMM</name>
<gene>
    <name evidence="3" type="ORF">D9T18_16480</name>
</gene>
<organism evidence="3 4">
    <name type="scientific">Pseudoalteromonas agarivorans</name>
    <dbReference type="NCBI Taxonomy" id="176102"/>
    <lineage>
        <taxon>Bacteria</taxon>
        <taxon>Pseudomonadati</taxon>
        <taxon>Pseudomonadota</taxon>
        <taxon>Gammaproteobacteria</taxon>
        <taxon>Alteromonadales</taxon>
        <taxon>Pseudoalteromonadaceae</taxon>
        <taxon>Pseudoalteromonas</taxon>
    </lineage>
</organism>
<dbReference type="Pfam" id="PF13464">
    <property type="entry name" value="RodZ_C"/>
    <property type="match status" value="1"/>
</dbReference>
<dbReference type="EMBL" id="CP033066">
    <property type="protein sequence ID" value="AYM88297.1"/>
    <property type="molecule type" value="Genomic_DNA"/>
</dbReference>
<dbReference type="Proteomes" id="UP000279995">
    <property type="component" value="Chromosome II"/>
</dbReference>
<evidence type="ECO:0000313" key="4">
    <source>
        <dbReference type="Proteomes" id="UP000279995"/>
    </source>
</evidence>
<evidence type="ECO:0000256" key="1">
    <source>
        <dbReference type="SAM" id="Phobius"/>
    </source>
</evidence>
<feature type="domain" description="Cytoskeleton protein RodZ-like C-terminal" evidence="2">
    <location>
        <begin position="228"/>
        <end position="298"/>
    </location>
</feature>
<dbReference type="PANTHER" id="PTHR34475:SF1">
    <property type="entry name" value="CYTOSKELETON PROTEIN RODZ"/>
    <property type="match status" value="1"/>
</dbReference>
<dbReference type="InterPro" id="IPR025194">
    <property type="entry name" value="RodZ-like_C"/>
</dbReference>
<feature type="transmembrane region" description="Helical" evidence="1">
    <location>
        <begin position="110"/>
        <end position="130"/>
    </location>
</feature>
<accession>A0AAD0U1P2</accession>
<keyword evidence="1" id="KW-1133">Transmembrane helix</keyword>
<dbReference type="InterPro" id="IPR010982">
    <property type="entry name" value="Lambda_DNA-bd_dom_sf"/>
</dbReference>
<evidence type="ECO:0000313" key="3">
    <source>
        <dbReference type="EMBL" id="AYM88297.1"/>
    </source>
</evidence>